<evidence type="ECO:0000259" key="2">
    <source>
        <dbReference type="Pfam" id="PF13362"/>
    </source>
</evidence>
<keyword evidence="5" id="KW-1185">Reference proteome</keyword>
<accession>A0A077PMB8</accession>
<evidence type="ECO:0000313" key="4">
    <source>
        <dbReference type="EMBL" id="CDH21886.1"/>
    </source>
</evidence>
<gene>
    <name evidence="4" type="ORF">XBKQ1_780009</name>
</gene>
<reference evidence="4" key="1">
    <citation type="submission" date="2013-07" db="EMBL/GenBank/DDBJ databases">
        <title>Sub-species coevolution in mutualistic symbiosis.</title>
        <authorList>
            <person name="Murfin K."/>
            <person name="Klassen J."/>
            <person name="Lee M."/>
            <person name="Forst S."/>
            <person name="Stock P."/>
            <person name="Goodrich-Blair H."/>
        </authorList>
    </citation>
    <scope>NUCLEOTIDE SEQUENCE [LARGE SCALE GENOMIC DNA]</scope>
    <source>
        <strain evidence="4">Kraussei Quebec</strain>
    </source>
</reference>
<dbReference type="Pfam" id="PF23639">
    <property type="entry name" value="DUF7146"/>
    <property type="match status" value="1"/>
</dbReference>
<evidence type="ECO:0000313" key="5">
    <source>
        <dbReference type="Proteomes" id="UP000028500"/>
    </source>
</evidence>
<name>A0A077PMB8_XENBV</name>
<dbReference type="InterPro" id="IPR034154">
    <property type="entry name" value="TOPRIM_DnaG/twinkle"/>
</dbReference>
<dbReference type="HOGENOM" id="CLU_479763_0_0_6"/>
<comment type="caution">
    <text evidence="4">The sequence shown here is derived from an EMBL/GenBank/DDBJ whole genome shotgun (WGS) entry which is preliminary data.</text>
</comment>
<evidence type="ECO:0000259" key="3">
    <source>
        <dbReference type="Pfam" id="PF23639"/>
    </source>
</evidence>
<feature type="domain" description="DUF7146" evidence="3">
    <location>
        <begin position="349"/>
        <end position="437"/>
    </location>
</feature>
<dbReference type="AlphaFoldDB" id="A0A077PMB8"/>
<dbReference type="InterPro" id="IPR055570">
    <property type="entry name" value="DUF7146"/>
</dbReference>
<dbReference type="InterPro" id="IPR018003">
    <property type="entry name" value="Insecticidal_toxin/plasmid_vir"/>
</dbReference>
<dbReference type="Pfam" id="PF13362">
    <property type="entry name" value="Toprim_3"/>
    <property type="match status" value="1"/>
</dbReference>
<dbReference type="EMBL" id="CBSY010000270">
    <property type="protein sequence ID" value="CDH21886.1"/>
    <property type="molecule type" value="Genomic_DNA"/>
</dbReference>
<keyword evidence="1" id="KW-0843">Virulence</keyword>
<proteinExistence type="predicted"/>
<dbReference type="CDD" id="cd01029">
    <property type="entry name" value="TOPRIM_primases"/>
    <property type="match status" value="1"/>
</dbReference>
<protein>
    <submittedName>
        <fullName evidence="4">Uncharacterized protein</fullName>
    </submittedName>
</protein>
<evidence type="ECO:0000256" key="1">
    <source>
        <dbReference type="ARBA" id="ARBA00023026"/>
    </source>
</evidence>
<dbReference type="InterPro" id="IPR006171">
    <property type="entry name" value="TOPRIM_dom"/>
</dbReference>
<dbReference type="Pfam" id="PF03538">
    <property type="entry name" value="VRP1"/>
    <property type="match status" value="1"/>
</dbReference>
<feature type="domain" description="Toprim" evidence="2">
    <location>
        <begin position="461"/>
        <end position="552"/>
    </location>
</feature>
<sequence length="568" mass="64336">MSGEEHLHSELSIYHLDKRRPDLQSIMLTQENQDQTLSTLELSNDILFDGIKNKKKLNKNEYVLEMLSSWRLSGNTPYHQPFETLSNIVSQLDPQLSQVSQSPKVIGLLSPVSLLGISSQISPELYKILTEEITTENAKDMYKKNFGDLPISALSNPNYLMKYYDIDADTLRAVMGIYGSGQNDDEPGFISDQTIVTYLDDKNSFVTYLITRTKGENYDWQVNFIEAIPTKDGKLKYWYNFKAQATGAVSTKISLNGTPILDRLDWLPELNKTYSGIVDSLSDVDRKKFTLKFERAAPSGGGSFNTEATFSIETVLPELFFLKLNKVIRLYKKIGITLEQIETAVDSDNRQKIITLYSRMPELKGTSAEKYLQSRGIYSHHPIEQIRFCEKQSTYQGDYQAMWALATDSRGQLCYLHRTYLDGDRKAPLDVTKKMMSLQEDNYLAHADSVAIRMFPVASTLGIAEGIETALSCKQIYGVNTWSTMNAGHMAKFLAPRGVKHLIIFADNDWSATGEAAAYACATKNLKANNDIERISVRWPDFGDFNDLLQQGCQAREREFVKKQRETA</sequence>
<organism evidence="4 5">
    <name type="scientific">Xenorhabdus bovienii str. kraussei Quebec</name>
    <dbReference type="NCBI Taxonomy" id="1398203"/>
    <lineage>
        <taxon>Bacteria</taxon>
        <taxon>Pseudomonadati</taxon>
        <taxon>Pseudomonadota</taxon>
        <taxon>Gammaproteobacteria</taxon>
        <taxon>Enterobacterales</taxon>
        <taxon>Morganellaceae</taxon>
        <taxon>Xenorhabdus</taxon>
    </lineage>
</organism>
<dbReference type="Proteomes" id="UP000028500">
    <property type="component" value="Unassembled WGS sequence"/>
</dbReference>